<evidence type="ECO:0000256" key="4">
    <source>
        <dbReference type="ARBA" id="ARBA00022643"/>
    </source>
</evidence>
<dbReference type="InterPro" id="IPR000415">
    <property type="entry name" value="Nitroreductase-like"/>
</dbReference>
<reference evidence="9" key="1">
    <citation type="journal article" date="2015" name="Nature">
        <title>Complex archaea that bridge the gap between prokaryotes and eukaryotes.</title>
        <authorList>
            <person name="Spang A."/>
            <person name="Saw J.H."/>
            <person name="Jorgensen S.L."/>
            <person name="Zaremba-Niedzwiedzka K."/>
            <person name="Martijn J."/>
            <person name="Lind A.E."/>
            <person name="van Eijk R."/>
            <person name="Schleper C."/>
            <person name="Guy L."/>
            <person name="Ettema T.J."/>
        </authorList>
    </citation>
    <scope>NUCLEOTIDE SEQUENCE</scope>
</reference>
<keyword evidence="4" id="KW-0288">FMN</keyword>
<keyword evidence="6" id="KW-0560">Oxidoreductase</keyword>
<evidence type="ECO:0000256" key="7">
    <source>
        <dbReference type="ARBA" id="ARBA00023027"/>
    </source>
</evidence>
<evidence type="ECO:0000256" key="2">
    <source>
        <dbReference type="ARBA" id="ARBA00007118"/>
    </source>
</evidence>
<evidence type="ECO:0000256" key="3">
    <source>
        <dbReference type="ARBA" id="ARBA00022630"/>
    </source>
</evidence>
<evidence type="ECO:0000256" key="5">
    <source>
        <dbReference type="ARBA" id="ARBA00022857"/>
    </source>
</evidence>
<keyword evidence="5" id="KW-0521">NADP</keyword>
<dbReference type="InterPro" id="IPR026021">
    <property type="entry name" value="YdjA-like"/>
</dbReference>
<dbReference type="GO" id="GO:0016491">
    <property type="term" value="F:oxidoreductase activity"/>
    <property type="evidence" value="ECO:0007669"/>
    <property type="project" value="UniProtKB-KW"/>
</dbReference>
<keyword evidence="7" id="KW-0520">NAD</keyword>
<dbReference type="Pfam" id="PF00881">
    <property type="entry name" value="Nitroreductase"/>
    <property type="match status" value="1"/>
</dbReference>
<evidence type="ECO:0000256" key="6">
    <source>
        <dbReference type="ARBA" id="ARBA00023002"/>
    </source>
</evidence>
<feature type="domain" description="Nitroreductase" evidence="8">
    <location>
        <begin position="9"/>
        <end position="163"/>
    </location>
</feature>
<dbReference type="EMBL" id="LAZR01000002">
    <property type="protein sequence ID" value="KKO11550.1"/>
    <property type="molecule type" value="Genomic_DNA"/>
</dbReference>
<accession>A0A0F9W5E3</accession>
<dbReference type="AlphaFoldDB" id="A0A0F9W5E3"/>
<dbReference type="Gene3D" id="3.40.109.10">
    <property type="entry name" value="NADH Oxidase"/>
    <property type="match status" value="1"/>
</dbReference>
<evidence type="ECO:0000256" key="1">
    <source>
        <dbReference type="ARBA" id="ARBA00001917"/>
    </source>
</evidence>
<dbReference type="InterPro" id="IPR052530">
    <property type="entry name" value="NAD(P)H_nitroreductase"/>
</dbReference>
<dbReference type="InterPro" id="IPR029479">
    <property type="entry name" value="Nitroreductase"/>
</dbReference>
<comment type="cofactor">
    <cofactor evidence="1">
        <name>FMN</name>
        <dbReference type="ChEBI" id="CHEBI:58210"/>
    </cofactor>
</comment>
<gene>
    <name evidence="9" type="ORF">LCGC14_0010430</name>
</gene>
<sequence length="184" mass="20129">MDALTALHSRVSVSRLKEPAPDQEAVDNMFRAAMRAPDHGLLRPWRFLILRGAALERLGELFVQATLLDEPGLAPAKLDKLRGKPLRAPMIIVGICSPRDHPKVPVFEQQLAAGAAIDNLLIAAHAQDIGAIWRTGPMATHDTVTSGLGLSAEESILGFIYLGTPDGPRRPLKQEDFTPYIQDW</sequence>
<name>A0A0F9W5E3_9ZZZZ</name>
<evidence type="ECO:0000259" key="8">
    <source>
        <dbReference type="Pfam" id="PF00881"/>
    </source>
</evidence>
<comment type="similarity">
    <text evidence="2">Belongs to the nitroreductase family.</text>
</comment>
<dbReference type="PANTHER" id="PTHR43821:SF1">
    <property type="entry name" value="NAD(P)H NITROREDUCTASE YDJA-RELATED"/>
    <property type="match status" value="1"/>
</dbReference>
<evidence type="ECO:0000313" key="9">
    <source>
        <dbReference type="EMBL" id="KKO11550.1"/>
    </source>
</evidence>
<dbReference type="CDD" id="cd02135">
    <property type="entry name" value="YdjA-like"/>
    <property type="match status" value="1"/>
</dbReference>
<keyword evidence="3" id="KW-0285">Flavoprotein</keyword>
<proteinExistence type="inferred from homology"/>
<protein>
    <recommendedName>
        <fullName evidence="8">Nitroreductase domain-containing protein</fullName>
    </recommendedName>
</protein>
<comment type="caution">
    <text evidence="9">The sequence shown here is derived from an EMBL/GenBank/DDBJ whole genome shotgun (WGS) entry which is preliminary data.</text>
</comment>
<dbReference type="SUPFAM" id="SSF55469">
    <property type="entry name" value="FMN-dependent nitroreductase-like"/>
    <property type="match status" value="1"/>
</dbReference>
<dbReference type="PIRSF" id="PIRSF000232">
    <property type="entry name" value="YdjA"/>
    <property type="match status" value="1"/>
</dbReference>
<organism evidence="9">
    <name type="scientific">marine sediment metagenome</name>
    <dbReference type="NCBI Taxonomy" id="412755"/>
    <lineage>
        <taxon>unclassified sequences</taxon>
        <taxon>metagenomes</taxon>
        <taxon>ecological metagenomes</taxon>
    </lineage>
</organism>
<dbReference type="PANTHER" id="PTHR43821">
    <property type="entry name" value="NAD(P)H NITROREDUCTASE YDJA-RELATED"/>
    <property type="match status" value="1"/>
</dbReference>